<dbReference type="SUPFAM" id="SSF46689">
    <property type="entry name" value="Homeodomain-like"/>
    <property type="match status" value="1"/>
</dbReference>
<protein>
    <submittedName>
        <fullName evidence="4">TetR family transcriptional regulator</fullName>
    </submittedName>
</protein>
<comment type="caution">
    <text evidence="4">The sequence shown here is derived from an EMBL/GenBank/DDBJ whole genome shotgun (WGS) entry which is preliminary data.</text>
</comment>
<proteinExistence type="predicted"/>
<dbReference type="Pfam" id="PF00440">
    <property type="entry name" value="TetR_N"/>
    <property type="match status" value="1"/>
</dbReference>
<evidence type="ECO:0000313" key="5">
    <source>
        <dbReference type="Proteomes" id="UP000479226"/>
    </source>
</evidence>
<dbReference type="Gene3D" id="1.10.357.10">
    <property type="entry name" value="Tetracycline Repressor, domain 2"/>
    <property type="match status" value="1"/>
</dbReference>
<dbReference type="PANTHER" id="PTHR30055:SF227">
    <property type="entry name" value="TRANSCRIPTIONAL REGULATORY PROTEIN (PROBABLY TETR-FAMILY)-RELATED"/>
    <property type="match status" value="1"/>
</dbReference>
<dbReference type="EMBL" id="JAAKZI010000004">
    <property type="protein sequence ID" value="NGN82640.1"/>
    <property type="molecule type" value="Genomic_DNA"/>
</dbReference>
<dbReference type="InterPro" id="IPR001647">
    <property type="entry name" value="HTH_TetR"/>
</dbReference>
<gene>
    <name evidence="4" type="ORF">G6N77_04055</name>
</gene>
<reference evidence="4 5" key="1">
    <citation type="submission" date="2020-02" db="EMBL/GenBank/DDBJ databases">
        <title>Genome sequence of the type strain DSM 27180 of Arthrobacter silviterrae.</title>
        <authorList>
            <person name="Gao J."/>
            <person name="Sun J."/>
        </authorList>
    </citation>
    <scope>NUCLEOTIDE SEQUENCE [LARGE SCALE GENOMIC DNA]</scope>
    <source>
        <strain evidence="4 5">DSM 27180</strain>
    </source>
</reference>
<organism evidence="4 5">
    <name type="scientific">Arthrobacter silviterrae</name>
    <dbReference type="NCBI Taxonomy" id="2026658"/>
    <lineage>
        <taxon>Bacteria</taxon>
        <taxon>Bacillati</taxon>
        <taxon>Actinomycetota</taxon>
        <taxon>Actinomycetes</taxon>
        <taxon>Micrococcales</taxon>
        <taxon>Micrococcaceae</taxon>
        <taxon>Arthrobacter</taxon>
    </lineage>
</organism>
<feature type="DNA-binding region" description="H-T-H motif" evidence="2">
    <location>
        <begin position="80"/>
        <end position="99"/>
    </location>
</feature>
<accession>A0ABX0DDX8</accession>
<evidence type="ECO:0000313" key="4">
    <source>
        <dbReference type="EMBL" id="NGN82640.1"/>
    </source>
</evidence>
<feature type="domain" description="HTH tetR-type" evidence="3">
    <location>
        <begin position="58"/>
        <end position="117"/>
    </location>
</feature>
<dbReference type="InterPro" id="IPR050109">
    <property type="entry name" value="HTH-type_TetR-like_transc_reg"/>
</dbReference>
<evidence type="ECO:0000256" key="2">
    <source>
        <dbReference type="PROSITE-ProRule" id="PRU00335"/>
    </source>
</evidence>
<dbReference type="Proteomes" id="UP000479226">
    <property type="component" value="Unassembled WGS sequence"/>
</dbReference>
<name>A0ABX0DDX8_9MICC</name>
<dbReference type="InterPro" id="IPR009057">
    <property type="entry name" value="Homeodomain-like_sf"/>
</dbReference>
<keyword evidence="5" id="KW-1185">Reference proteome</keyword>
<keyword evidence="1 2" id="KW-0238">DNA-binding</keyword>
<dbReference type="PROSITE" id="PS50977">
    <property type="entry name" value="HTH_TETR_2"/>
    <property type="match status" value="1"/>
</dbReference>
<evidence type="ECO:0000256" key="1">
    <source>
        <dbReference type="ARBA" id="ARBA00023125"/>
    </source>
</evidence>
<sequence length="258" mass="27505">MEHSPRDGLRLLIPSVPDTLGIVNTVQNGQATLSPAPHLAAPGPTVDGRSVRWEAHREERRRELIRATRRAIHHLGSDASMEDIAVNAGTSKSVFYRYFGDKAGLQLAVGKVVIGQMRETIVAAGKTARTPREGLVNMVEAYLQMAETSPNVYAFVTAPVPAPTGGGTLEAGELSGFFDAVTAMISEPLRDILGDSNSPLLGYWPTAAIGLVRTAGELWLNTPPSPARPGHAAMAEQMAAWLFDGVWRQVAPAASPVP</sequence>
<evidence type="ECO:0000259" key="3">
    <source>
        <dbReference type="PROSITE" id="PS50977"/>
    </source>
</evidence>
<dbReference type="PANTHER" id="PTHR30055">
    <property type="entry name" value="HTH-TYPE TRANSCRIPTIONAL REGULATOR RUTR"/>
    <property type="match status" value="1"/>
</dbReference>